<dbReference type="AlphaFoldDB" id="A0A380JC24"/>
<sequence>MKKFLAVLQVVLLIAGGLYFRHLQKVEKRNRQYEVSLVKSLKDSYQDIEEIKISNPKYTSIPGVWSYNLVLTFKDGKEVSYRVGHALEDKISHNGSLPGRSKDEKERIWKKLDSKKGKTERVVIVIYSNGEKGKQ</sequence>
<dbReference type="Proteomes" id="UP000254082">
    <property type="component" value="Unassembled WGS sequence"/>
</dbReference>
<keyword evidence="2" id="KW-1185">Reference proteome</keyword>
<dbReference type="EMBL" id="UHFA01000002">
    <property type="protein sequence ID" value="SUN35542.1"/>
    <property type="molecule type" value="Genomic_DNA"/>
</dbReference>
<evidence type="ECO:0000313" key="1">
    <source>
        <dbReference type="EMBL" id="SUN35542.1"/>
    </source>
</evidence>
<protein>
    <submittedName>
        <fullName evidence="1">Uncharacterized protein</fullName>
    </submittedName>
</protein>
<proteinExistence type="predicted"/>
<gene>
    <name evidence="1" type="ORF">NCTC11391_00570</name>
</gene>
<evidence type="ECO:0000313" key="2">
    <source>
        <dbReference type="Proteomes" id="UP000254082"/>
    </source>
</evidence>
<accession>A0A380JC24</accession>
<organism evidence="1 2">
    <name type="scientific">Streptococcus downei MFe28</name>
    <dbReference type="NCBI Taxonomy" id="764290"/>
    <lineage>
        <taxon>Bacteria</taxon>
        <taxon>Bacillati</taxon>
        <taxon>Bacillota</taxon>
        <taxon>Bacilli</taxon>
        <taxon>Lactobacillales</taxon>
        <taxon>Streptococcaceae</taxon>
        <taxon>Streptococcus</taxon>
    </lineage>
</organism>
<dbReference type="OrthoDB" id="2228839at2"/>
<name>A0A380JC24_STRDO</name>
<reference evidence="1 2" key="1">
    <citation type="submission" date="2018-06" db="EMBL/GenBank/DDBJ databases">
        <authorList>
            <consortium name="Pathogen Informatics"/>
            <person name="Doyle S."/>
        </authorList>
    </citation>
    <scope>NUCLEOTIDE SEQUENCE [LARGE SCALE GENOMIC DNA]</scope>
    <source>
        <strain evidence="2">NCTC 11391</strain>
    </source>
</reference>
<dbReference type="RefSeq" id="WP_115324871.1">
    <property type="nucleotide sequence ID" value="NZ_UHFA01000002.1"/>
</dbReference>